<keyword evidence="4 9" id="KW-1133">Transmembrane helix</keyword>
<evidence type="ECO:0000256" key="6">
    <source>
        <dbReference type="ARBA" id="ARBA00023136"/>
    </source>
</evidence>
<dbReference type="CDD" id="cd00637">
    <property type="entry name" value="7tm_classA_rhodopsin-like"/>
    <property type="match status" value="1"/>
</dbReference>
<name>A0A819MX44_9BILA</name>
<dbReference type="PANTHER" id="PTHR24229">
    <property type="entry name" value="NEUROPEPTIDES RECEPTOR"/>
    <property type="match status" value="1"/>
</dbReference>
<comment type="subcellular location">
    <subcellularLocation>
        <location evidence="1">Cell membrane</location>
        <topology evidence="1">Multi-pass membrane protein</topology>
    </subcellularLocation>
</comment>
<organism evidence="11 12">
    <name type="scientific">Rotaria sordida</name>
    <dbReference type="NCBI Taxonomy" id="392033"/>
    <lineage>
        <taxon>Eukaryota</taxon>
        <taxon>Metazoa</taxon>
        <taxon>Spiralia</taxon>
        <taxon>Gnathifera</taxon>
        <taxon>Rotifera</taxon>
        <taxon>Eurotatoria</taxon>
        <taxon>Bdelloidea</taxon>
        <taxon>Philodinida</taxon>
        <taxon>Philodinidae</taxon>
        <taxon>Rotaria</taxon>
    </lineage>
</organism>
<dbReference type="GO" id="GO:0042923">
    <property type="term" value="F:neuropeptide binding"/>
    <property type="evidence" value="ECO:0007669"/>
    <property type="project" value="TreeGrafter"/>
</dbReference>
<dbReference type="InterPro" id="IPR000276">
    <property type="entry name" value="GPCR_Rhodpsn"/>
</dbReference>
<evidence type="ECO:0000256" key="5">
    <source>
        <dbReference type="ARBA" id="ARBA00023040"/>
    </source>
</evidence>
<evidence type="ECO:0000259" key="10">
    <source>
        <dbReference type="PROSITE" id="PS50262"/>
    </source>
</evidence>
<reference evidence="11" key="1">
    <citation type="submission" date="2021-02" db="EMBL/GenBank/DDBJ databases">
        <authorList>
            <person name="Nowell W R."/>
        </authorList>
    </citation>
    <scope>NUCLEOTIDE SEQUENCE</scope>
</reference>
<dbReference type="Pfam" id="PF00001">
    <property type="entry name" value="7tm_1"/>
    <property type="match status" value="1"/>
</dbReference>
<evidence type="ECO:0000313" key="12">
    <source>
        <dbReference type="Proteomes" id="UP000663874"/>
    </source>
</evidence>
<feature type="transmembrane region" description="Helical" evidence="9">
    <location>
        <begin position="50"/>
        <end position="72"/>
    </location>
</feature>
<evidence type="ECO:0000256" key="3">
    <source>
        <dbReference type="ARBA" id="ARBA00022692"/>
    </source>
</evidence>
<accession>A0A819MX44</accession>
<evidence type="ECO:0000256" key="8">
    <source>
        <dbReference type="ARBA" id="ARBA00023224"/>
    </source>
</evidence>
<dbReference type="PROSITE" id="PS50262">
    <property type="entry name" value="G_PROTEIN_RECEP_F1_2"/>
    <property type="match status" value="1"/>
</dbReference>
<feature type="transmembrane region" description="Helical" evidence="9">
    <location>
        <begin position="175"/>
        <end position="202"/>
    </location>
</feature>
<dbReference type="Proteomes" id="UP000663874">
    <property type="component" value="Unassembled WGS sequence"/>
</dbReference>
<feature type="transmembrane region" description="Helical" evidence="9">
    <location>
        <begin position="268"/>
        <end position="287"/>
    </location>
</feature>
<dbReference type="GO" id="GO:0043005">
    <property type="term" value="C:neuron projection"/>
    <property type="evidence" value="ECO:0007669"/>
    <property type="project" value="TreeGrafter"/>
</dbReference>
<dbReference type="GO" id="GO:0005886">
    <property type="term" value="C:plasma membrane"/>
    <property type="evidence" value="ECO:0007669"/>
    <property type="project" value="UniProtKB-SubCell"/>
</dbReference>
<sequence length="362" mass="42804">MLISTEILVKTARLILIYGGLTILLLGMFGSLMVIIIFNYYPLNENPFSIYIRVIGILSFLFLPIYFLPNIVTFGFEINWLALNGTFCKFQMSYAVFTITSIFILNCFISFNRYSIISSSPQIRSFNSIKLSRYLVCGALIIIWFAFGMPVVILFDNVPQENLNGTAICTSRSRALLLFAALFYFPLLEGVLPILLAIYFWYITRKLVKRLNNQHVIQRFDRQITRTYMFQIAGNAIASLPFATINLYRSLTMEKKRSENEENVVQFLRLLAICLFYVQYSTDFYIYMITSSEFRMRACHILSFWHHFRRYWNNRVVQAQKQFVKQTNLRELSSNYRQLCQRFRQWSKLYIFIWCSPLKQHH</sequence>
<dbReference type="InterPro" id="IPR017452">
    <property type="entry name" value="GPCR_Rhodpsn_7TM"/>
</dbReference>
<gene>
    <name evidence="11" type="ORF">FNK824_LOCUS25102</name>
</gene>
<feature type="transmembrane region" description="Helical" evidence="9">
    <location>
        <begin position="92"/>
        <end position="111"/>
    </location>
</feature>
<feature type="transmembrane region" description="Helical" evidence="9">
    <location>
        <begin position="131"/>
        <end position="155"/>
    </location>
</feature>
<keyword evidence="8" id="KW-0807">Transducer</keyword>
<comment type="caution">
    <text evidence="11">The sequence shown here is derived from an EMBL/GenBank/DDBJ whole genome shotgun (WGS) entry which is preliminary data.</text>
</comment>
<evidence type="ECO:0000256" key="7">
    <source>
        <dbReference type="ARBA" id="ARBA00023170"/>
    </source>
</evidence>
<evidence type="ECO:0000256" key="2">
    <source>
        <dbReference type="ARBA" id="ARBA00022475"/>
    </source>
</evidence>
<evidence type="ECO:0000313" key="11">
    <source>
        <dbReference type="EMBL" id="CAF3985436.1"/>
    </source>
</evidence>
<dbReference type="Gene3D" id="1.20.1070.10">
    <property type="entry name" value="Rhodopsin 7-helix transmembrane proteins"/>
    <property type="match status" value="1"/>
</dbReference>
<keyword evidence="5" id="KW-0297">G-protein coupled receptor</keyword>
<feature type="transmembrane region" description="Helical" evidence="9">
    <location>
        <begin position="228"/>
        <end position="248"/>
    </location>
</feature>
<dbReference type="AlphaFoldDB" id="A0A819MX44"/>
<keyword evidence="7" id="KW-0675">Receptor</keyword>
<keyword evidence="6 9" id="KW-0472">Membrane</keyword>
<evidence type="ECO:0000256" key="4">
    <source>
        <dbReference type="ARBA" id="ARBA00022989"/>
    </source>
</evidence>
<feature type="transmembrane region" description="Helical" evidence="9">
    <location>
        <begin position="15"/>
        <end position="38"/>
    </location>
</feature>
<protein>
    <recommendedName>
        <fullName evidence="10">G-protein coupled receptors family 1 profile domain-containing protein</fullName>
    </recommendedName>
</protein>
<keyword evidence="3 9" id="KW-0812">Transmembrane</keyword>
<evidence type="ECO:0000256" key="1">
    <source>
        <dbReference type="ARBA" id="ARBA00004651"/>
    </source>
</evidence>
<dbReference type="PANTHER" id="PTHR24229:SF40">
    <property type="entry name" value="ALLATOSTATIN C RECEPTOR 1-RELATED"/>
    <property type="match status" value="1"/>
</dbReference>
<keyword evidence="2" id="KW-1003">Cell membrane</keyword>
<dbReference type="GO" id="GO:0004930">
    <property type="term" value="F:G protein-coupled receptor activity"/>
    <property type="evidence" value="ECO:0007669"/>
    <property type="project" value="UniProtKB-KW"/>
</dbReference>
<feature type="domain" description="G-protein coupled receptors family 1 profile" evidence="10">
    <location>
        <begin position="30"/>
        <end position="287"/>
    </location>
</feature>
<proteinExistence type="predicted"/>
<evidence type="ECO:0000256" key="9">
    <source>
        <dbReference type="SAM" id="Phobius"/>
    </source>
</evidence>
<dbReference type="GO" id="GO:0007218">
    <property type="term" value="P:neuropeptide signaling pathway"/>
    <property type="evidence" value="ECO:0007669"/>
    <property type="project" value="TreeGrafter"/>
</dbReference>
<dbReference type="SUPFAM" id="SSF81321">
    <property type="entry name" value="Family A G protein-coupled receptor-like"/>
    <property type="match status" value="1"/>
</dbReference>
<dbReference type="EMBL" id="CAJOBE010005795">
    <property type="protein sequence ID" value="CAF3985436.1"/>
    <property type="molecule type" value="Genomic_DNA"/>
</dbReference>